<name>A0ABS7L4E6_9FIRM</name>
<dbReference type="RefSeq" id="WP_087201859.1">
    <property type="nucleotide sequence ID" value="NZ_CP173660.1"/>
</dbReference>
<dbReference type="InterPro" id="IPR008794">
    <property type="entry name" value="Pro_racemase_fam"/>
</dbReference>
<dbReference type="SFLD" id="SFLDS00028">
    <property type="entry name" value="Proline_Racemase"/>
    <property type="match status" value="1"/>
</dbReference>
<gene>
    <name evidence="2" type="ORF">FLB61_02055</name>
</gene>
<dbReference type="PANTHER" id="PTHR33442:SF5">
    <property type="entry name" value="BIFUNCTIONAL TRANS-3-HYDROXY-L-PROLINE DEHYDRATASE_2-EPIMERASE"/>
    <property type="match status" value="1"/>
</dbReference>
<proteinExistence type="inferred from homology"/>
<evidence type="ECO:0000256" key="1">
    <source>
        <dbReference type="ARBA" id="ARBA00007529"/>
    </source>
</evidence>
<dbReference type="Gene3D" id="3.10.310.10">
    <property type="entry name" value="Diaminopimelate Epimerase, Chain A, domain 1"/>
    <property type="match status" value="2"/>
</dbReference>
<accession>A0ABS7L4E6</accession>
<dbReference type="EMBL" id="VIRV01000001">
    <property type="protein sequence ID" value="MBY0757895.1"/>
    <property type="molecule type" value="Genomic_DNA"/>
</dbReference>
<dbReference type="Pfam" id="PF05544">
    <property type="entry name" value="Pro_racemase"/>
    <property type="match status" value="1"/>
</dbReference>
<keyword evidence="3" id="KW-1185">Reference proteome</keyword>
<comment type="similarity">
    <text evidence="1">Belongs to the proline racemase family.</text>
</comment>
<protein>
    <submittedName>
        <fullName evidence="2">Proline racemase</fullName>
    </submittedName>
</protein>
<reference evidence="2 3" key="1">
    <citation type="journal article" date="2020" name="New Microbes New Infect">
        <title>Sellimonas caecigallum sp. nov., description and genome sequence of a new member of the Sellimonas genus isolated from the cecum of feral chicken.</title>
        <authorList>
            <person name="Wongkuna S."/>
            <person name="Ghimire S."/>
            <person name="Antony L."/>
            <person name="Chankhamhaengdecha S."/>
            <person name="Janvilisri T."/>
            <person name="Scaria J."/>
        </authorList>
    </citation>
    <scope>NUCLEOTIDE SEQUENCE [LARGE SCALE GENOMIC DNA]</scope>
    <source>
        <strain evidence="2 3">SW451</strain>
    </source>
</reference>
<dbReference type="PIRSF" id="PIRSF029792">
    <property type="entry name" value="Pro_racemase"/>
    <property type="match status" value="1"/>
</dbReference>
<sequence>MKIRKSFHTIDTHTCGEPTRNVIGGVPPIPGKSMEEKMEYMAGKGDWIRKLLTFEPRGNEVMSGTIITEPCREEADFGVLYFEVGGWMPMCGHDTIGVGTALVEAGMVEVKEPYTYVTLDTAAGLVKLKIEVKNCSAVNVTFVNAPAFVLAQDAVVETERYGKIHMDIAYGGNIYAIIPAEQVGLPIDPEHASELVKAGNYLKKEINRTIPVQHPTLAFENHVTHIEFYEPSGQPDGAVRNAVIIPPGAVDRSPCGTGTSAKLAVLAAKGQIKKGGSFIHQSIIGAQFLCKYLDDAEVAGRPAVVPEVTGRAWVTGIHTFLLDPDDIFQEGYQLA</sequence>
<evidence type="ECO:0000313" key="2">
    <source>
        <dbReference type="EMBL" id="MBY0757895.1"/>
    </source>
</evidence>
<dbReference type="SUPFAM" id="SSF54506">
    <property type="entry name" value="Diaminopimelate epimerase-like"/>
    <property type="match status" value="1"/>
</dbReference>
<dbReference type="PANTHER" id="PTHR33442">
    <property type="entry name" value="TRANS-3-HYDROXY-L-PROLINE DEHYDRATASE"/>
    <property type="match status" value="1"/>
</dbReference>
<comment type="caution">
    <text evidence="2">The sequence shown here is derived from an EMBL/GenBank/DDBJ whole genome shotgun (WGS) entry which is preliminary data.</text>
</comment>
<dbReference type="Proteomes" id="UP000779049">
    <property type="component" value="Unassembled WGS sequence"/>
</dbReference>
<organism evidence="2 3">
    <name type="scientific">Sellimonas caecigallum</name>
    <dbReference type="NCBI Taxonomy" id="2592333"/>
    <lineage>
        <taxon>Bacteria</taxon>
        <taxon>Bacillati</taxon>
        <taxon>Bacillota</taxon>
        <taxon>Clostridia</taxon>
        <taxon>Lachnospirales</taxon>
        <taxon>Lachnospiraceae</taxon>
        <taxon>Sellimonas</taxon>
    </lineage>
</organism>
<evidence type="ECO:0000313" key="3">
    <source>
        <dbReference type="Proteomes" id="UP000779049"/>
    </source>
</evidence>